<keyword evidence="4 8" id="KW-0067">ATP-binding</keyword>
<evidence type="ECO:0000256" key="9">
    <source>
        <dbReference type="PROSITE-ProRule" id="PRU00191"/>
    </source>
</evidence>
<feature type="domain" description="SH2" evidence="14">
    <location>
        <begin position="443"/>
        <end position="536"/>
    </location>
</feature>
<evidence type="ECO:0000256" key="6">
    <source>
        <dbReference type="ARBA" id="ARBA00023137"/>
    </source>
</evidence>
<dbReference type="InterPro" id="IPR001060">
    <property type="entry name" value="FCH_dom"/>
</dbReference>
<keyword evidence="9" id="KW-0727">SH2 domain</keyword>
<dbReference type="InterPro" id="IPR016250">
    <property type="entry name" value="Tyr-prot_kinase_Fes/Fps"/>
</dbReference>
<dbReference type="PROSITE" id="PS50001">
    <property type="entry name" value="SH2"/>
    <property type="match status" value="1"/>
</dbReference>
<dbReference type="InterPro" id="IPR008266">
    <property type="entry name" value="Tyr_kinase_AS"/>
</dbReference>
<dbReference type="Pfam" id="PF00017">
    <property type="entry name" value="SH2"/>
    <property type="match status" value="1"/>
</dbReference>
<feature type="domain" description="Protein kinase" evidence="15">
    <location>
        <begin position="554"/>
        <end position="806"/>
    </location>
</feature>
<keyword evidence="3 8" id="KW-0418">Kinase</keyword>
<gene>
    <name evidence="17" type="ORF">CVLEPA_LOCUS24585</name>
</gene>
<feature type="domain" description="F-BAR" evidence="16">
    <location>
        <begin position="1"/>
        <end position="259"/>
    </location>
</feature>
<feature type="binding site" evidence="11">
    <location>
        <position position="583"/>
    </location>
    <ligand>
        <name>ATP</name>
        <dbReference type="ChEBI" id="CHEBI:30616"/>
    </ligand>
</feature>
<dbReference type="PIRSF" id="PIRSF000632">
    <property type="entry name" value="TyrPK_fps"/>
    <property type="match status" value="1"/>
</dbReference>
<feature type="region of interest" description="Disordered" evidence="13">
    <location>
        <begin position="382"/>
        <end position="403"/>
    </location>
</feature>
<evidence type="ECO:0000259" key="16">
    <source>
        <dbReference type="PROSITE" id="PS51741"/>
    </source>
</evidence>
<keyword evidence="6 8" id="KW-0829">Tyrosine-protein kinase</keyword>
<dbReference type="PROSITE" id="PS00109">
    <property type="entry name" value="PROTEIN_KINASE_TYR"/>
    <property type="match status" value="1"/>
</dbReference>
<evidence type="ECO:0000256" key="2">
    <source>
        <dbReference type="ARBA" id="ARBA00022741"/>
    </source>
</evidence>
<dbReference type="Gene3D" id="1.10.510.10">
    <property type="entry name" value="Transferase(Phosphotransferase) domain 1"/>
    <property type="match status" value="1"/>
</dbReference>
<dbReference type="Gene3D" id="1.20.1270.60">
    <property type="entry name" value="Arfaptin homology (AH) domain/BAR domain"/>
    <property type="match status" value="1"/>
</dbReference>
<dbReference type="SUPFAM" id="SSF56112">
    <property type="entry name" value="Protein kinase-like (PK-like)"/>
    <property type="match status" value="1"/>
</dbReference>
<evidence type="ECO:0000256" key="13">
    <source>
        <dbReference type="SAM" id="MobiDB-lite"/>
    </source>
</evidence>
<dbReference type="Proteomes" id="UP001642483">
    <property type="component" value="Unassembled WGS sequence"/>
</dbReference>
<dbReference type="PROSITE" id="PS51741">
    <property type="entry name" value="F_BAR"/>
    <property type="match status" value="1"/>
</dbReference>
<dbReference type="InterPro" id="IPR036860">
    <property type="entry name" value="SH2_dom_sf"/>
</dbReference>
<evidence type="ECO:0000256" key="5">
    <source>
        <dbReference type="ARBA" id="ARBA00023054"/>
    </source>
</evidence>
<evidence type="ECO:0000256" key="12">
    <source>
        <dbReference type="SAM" id="Coils"/>
    </source>
</evidence>
<comment type="catalytic activity">
    <reaction evidence="7 8">
        <text>L-tyrosyl-[protein] + ATP = O-phospho-L-tyrosyl-[protein] + ADP + H(+)</text>
        <dbReference type="Rhea" id="RHEA:10596"/>
        <dbReference type="Rhea" id="RHEA-COMP:10136"/>
        <dbReference type="Rhea" id="RHEA-COMP:20101"/>
        <dbReference type="ChEBI" id="CHEBI:15378"/>
        <dbReference type="ChEBI" id="CHEBI:30616"/>
        <dbReference type="ChEBI" id="CHEBI:46858"/>
        <dbReference type="ChEBI" id="CHEBI:61978"/>
        <dbReference type="ChEBI" id="CHEBI:456216"/>
        <dbReference type="EC" id="2.7.10.2"/>
    </reaction>
</comment>
<dbReference type="PRINTS" id="PR00109">
    <property type="entry name" value="TYRKINASE"/>
</dbReference>
<dbReference type="InterPro" id="IPR000719">
    <property type="entry name" value="Prot_kinase_dom"/>
</dbReference>
<evidence type="ECO:0000256" key="11">
    <source>
        <dbReference type="PROSITE-ProRule" id="PRU10141"/>
    </source>
</evidence>
<proteinExistence type="inferred from homology"/>
<feature type="compositionally biased region" description="Polar residues" evidence="13">
    <location>
        <begin position="391"/>
        <end position="403"/>
    </location>
</feature>
<evidence type="ECO:0000256" key="4">
    <source>
        <dbReference type="ARBA" id="ARBA00022840"/>
    </source>
</evidence>
<evidence type="ECO:0000259" key="15">
    <source>
        <dbReference type="PROSITE" id="PS50011"/>
    </source>
</evidence>
<keyword evidence="5 10" id="KW-0175">Coiled coil</keyword>
<dbReference type="InterPro" id="IPR031160">
    <property type="entry name" value="F_BAR_dom"/>
</dbReference>
<keyword evidence="2 8" id="KW-0547">Nucleotide-binding</keyword>
<evidence type="ECO:0000256" key="1">
    <source>
        <dbReference type="ARBA" id="ARBA00022679"/>
    </source>
</evidence>
<organism evidence="17 18">
    <name type="scientific">Clavelina lepadiformis</name>
    <name type="common">Light-bulb sea squirt</name>
    <name type="synonym">Ascidia lepadiformis</name>
    <dbReference type="NCBI Taxonomy" id="159417"/>
    <lineage>
        <taxon>Eukaryota</taxon>
        <taxon>Metazoa</taxon>
        <taxon>Chordata</taxon>
        <taxon>Tunicata</taxon>
        <taxon>Ascidiacea</taxon>
        <taxon>Aplousobranchia</taxon>
        <taxon>Clavelinidae</taxon>
        <taxon>Clavelina</taxon>
    </lineage>
</organism>
<dbReference type="InterPro" id="IPR000980">
    <property type="entry name" value="SH2"/>
</dbReference>
<dbReference type="InterPro" id="IPR027267">
    <property type="entry name" value="AH/BAR_dom_sf"/>
</dbReference>
<dbReference type="SMART" id="SM00219">
    <property type="entry name" value="TyrKc"/>
    <property type="match status" value="1"/>
</dbReference>
<dbReference type="SUPFAM" id="SSF55550">
    <property type="entry name" value="SH2 domain"/>
    <property type="match status" value="1"/>
</dbReference>
<evidence type="ECO:0000256" key="3">
    <source>
        <dbReference type="ARBA" id="ARBA00022777"/>
    </source>
</evidence>
<dbReference type="InterPro" id="IPR017441">
    <property type="entry name" value="Protein_kinase_ATP_BS"/>
</dbReference>
<dbReference type="SMART" id="SM00055">
    <property type="entry name" value="FCH"/>
    <property type="match status" value="1"/>
</dbReference>
<accession>A0ABP0GJD0</accession>
<keyword evidence="18" id="KW-1185">Reference proteome</keyword>
<dbReference type="PRINTS" id="PR00401">
    <property type="entry name" value="SH2DOMAIN"/>
</dbReference>
<dbReference type="InterPro" id="IPR020635">
    <property type="entry name" value="Tyr_kinase_cat_dom"/>
</dbReference>
<sequence>MEFELSMLGKSAHNAVIELQDSEIQLFEIMKQTIAMRAKCDNEYADSLIQVAMHGSKLNAPRHNSFLFKAWEEIVCEMLQKAKCIKSSSETLLSETNRTLMDLIVEKKAFKKAYLKTRERIDNEFTKVVHTTLEQKQKIYSKLESEANSAHQNYKNLVEKGKSSDKAQDRYRKCLIKLYNAHNDYVIQLEEARLHQQNYRDSLLPQLMKTVQKFQTHHTNNIKEFFLWYLHRVAPSRNEFITCHKLAKERVEEIDALLECREFAKSHSCRLDKEATISFMQLRGEAGTFPYNQIVVNRTTVQNVEQQFEMVKRDLAATQKRIFLRQKKHQVHEYVENNYSDMYDDSAFQDGFFADFESCEDTCLESKQSHITRLLDQLTNSSEYDDPGFDENQQQNKVQSPKKVSSNLFANLHKIFPTRPNPGEGERKDSNFNFTKPLQDQSWFHGAISRGVAESLLRNSGDFLIKQSTQNPNNFILSFKAGHVVRHIKITENDQEEYDFGEKSFDSIVELVFYHYNKRVPVRSTYNADQVLTKPVIKDSPGGSEFWKLRHDDIELKDQLGKGHFGVVYKGFLRSKNQWVAVKTYTMEQDAAMREMFLKEARITEDYDHPNIVKVIGASIERQPLYIVMELLTGGDLKKHLCKNLNLEVRELIGYCRDACEGLAYLEGRNCIHRDVAARNCLVSESNVVKITDFGMSREEEDGIYYSTVKKVPVKWTAIEAIKLSIFTSASDVWSFGILSWEIFGFGKPPYPGVPTFVLLNQLEAGYRMPRQAKCPERYYDEVMMPSWSEEPKERPTFRQLRHIIANIQTTI</sequence>
<dbReference type="SMART" id="SM00252">
    <property type="entry name" value="SH2"/>
    <property type="match status" value="1"/>
</dbReference>
<dbReference type="PROSITE" id="PS50011">
    <property type="entry name" value="PROTEIN_KINASE_DOM"/>
    <property type="match status" value="1"/>
</dbReference>
<keyword evidence="1 8" id="KW-0808">Transferase</keyword>
<dbReference type="EMBL" id="CAWYQH010000125">
    <property type="protein sequence ID" value="CAK8691832.1"/>
    <property type="molecule type" value="Genomic_DNA"/>
</dbReference>
<name>A0ABP0GJD0_CLALP</name>
<dbReference type="CDD" id="cd00192">
    <property type="entry name" value="PTKc"/>
    <property type="match status" value="1"/>
</dbReference>
<comment type="caution">
    <text evidence="17">The sequence shown here is derived from an EMBL/GenBank/DDBJ whole genome shotgun (WGS) entry which is preliminary data.</text>
</comment>
<dbReference type="InterPro" id="IPR001245">
    <property type="entry name" value="Ser-Thr/Tyr_kinase_cat_dom"/>
</dbReference>
<dbReference type="InterPro" id="IPR011009">
    <property type="entry name" value="Kinase-like_dom_sf"/>
</dbReference>
<reference evidence="17 18" key="1">
    <citation type="submission" date="2024-02" db="EMBL/GenBank/DDBJ databases">
        <authorList>
            <person name="Daric V."/>
            <person name="Darras S."/>
        </authorList>
    </citation>
    <scope>NUCLEOTIDE SEQUENCE [LARGE SCALE GENOMIC DNA]</scope>
</reference>
<feature type="coiled-coil region" evidence="12">
    <location>
        <begin position="133"/>
        <end position="160"/>
    </location>
</feature>
<dbReference type="PANTHER" id="PTHR24418">
    <property type="entry name" value="TYROSINE-PROTEIN KINASE"/>
    <property type="match status" value="1"/>
</dbReference>
<dbReference type="EC" id="2.7.10.2" evidence="8"/>
<dbReference type="Pfam" id="PF07714">
    <property type="entry name" value="PK_Tyr_Ser-Thr"/>
    <property type="match status" value="1"/>
</dbReference>
<protein>
    <recommendedName>
        <fullName evidence="8">Tyrosine-protein kinase</fullName>
        <ecNumber evidence="8">2.7.10.2</ecNumber>
    </recommendedName>
</protein>
<dbReference type="InterPro" id="IPR050198">
    <property type="entry name" value="Non-receptor_tyrosine_kinases"/>
</dbReference>
<evidence type="ECO:0000256" key="7">
    <source>
        <dbReference type="ARBA" id="ARBA00051245"/>
    </source>
</evidence>
<dbReference type="Gene3D" id="3.30.505.10">
    <property type="entry name" value="SH2 domain"/>
    <property type="match status" value="1"/>
</dbReference>
<evidence type="ECO:0000256" key="10">
    <source>
        <dbReference type="PROSITE-ProRule" id="PRU01077"/>
    </source>
</evidence>
<evidence type="ECO:0000313" key="17">
    <source>
        <dbReference type="EMBL" id="CAK8691832.1"/>
    </source>
</evidence>
<evidence type="ECO:0000259" key="14">
    <source>
        <dbReference type="PROSITE" id="PS50001"/>
    </source>
</evidence>
<evidence type="ECO:0000256" key="8">
    <source>
        <dbReference type="PIRNR" id="PIRNR000632"/>
    </source>
</evidence>
<evidence type="ECO:0000313" key="18">
    <source>
        <dbReference type="Proteomes" id="UP001642483"/>
    </source>
</evidence>
<dbReference type="SUPFAM" id="SSF103657">
    <property type="entry name" value="BAR/IMD domain-like"/>
    <property type="match status" value="1"/>
</dbReference>
<dbReference type="PROSITE" id="PS00107">
    <property type="entry name" value="PROTEIN_KINASE_ATP"/>
    <property type="match status" value="1"/>
</dbReference>
<comment type="similarity">
    <text evidence="8">Belongs to the protein kinase superfamily. Tyr protein kinase family. Fes/fps subfamily.</text>
</comment>